<evidence type="ECO:0000313" key="5">
    <source>
        <dbReference type="Proteomes" id="UP000008809"/>
    </source>
</evidence>
<dbReference type="SUPFAM" id="SSF46689">
    <property type="entry name" value="Homeodomain-like"/>
    <property type="match status" value="1"/>
</dbReference>
<keyword evidence="1 2" id="KW-0238">DNA-binding</keyword>
<organism evidence="4 5">
    <name type="scientific">Rhodopseudomonas palustris (strain HaA2)</name>
    <dbReference type="NCBI Taxonomy" id="316058"/>
    <lineage>
        <taxon>Bacteria</taxon>
        <taxon>Pseudomonadati</taxon>
        <taxon>Pseudomonadota</taxon>
        <taxon>Alphaproteobacteria</taxon>
        <taxon>Hyphomicrobiales</taxon>
        <taxon>Nitrobacteraceae</taxon>
        <taxon>Rhodopseudomonas</taxon>
    </lineage>
</organism>
<keyword evidence="5" id="KW-1185">Reference proteome</keyword>
<dbReference type="Gene3D" id="1.10.357.10">
    <property type="entry name" value="Tetracycline Repressor, domain 2"/>
    <property type="match status" value="1"/>
</dbReference>
<reference evidence="4 5" key="1">
    <citation type="submission" date="2006-01" db="EMBL/GenBank/DDBJ databases">
        <title>Complete sequence of Rhodopseudomonas palustris HaA2.</title>
        <authorList>
            <consortium name="US DOE Joint Genome Institute"/>
            <person name="Copeland A."/>
            <person name="Lucas S."/>
            <person name="Lapidus A."/>
            <person name="Barry K."/>
            <person name="Detter J.C."/>
            <person name="Glavina T."/>
            <person name="Hammon N."/>
            <person name="Israni S."/>
            <person name="Pitluck S."/>
            <person name="Chain P."/>
            <person name="Malfatti S."/>
            <person name="Shin M."/>
            <person name="Vergez L."/>
            <person name="Schmutz J."/>
            <person name="Larimer F."/>
            <person name="Land M."/>
            <person name="Hauser L."/>
            <person name="Pelletier D.A."/>
            <person name="Kyrpides N."/>
            <person name="Anderson I."/>
            <person name="Oda Y."/>
            <person name="Harwood C.S."/>
            <person name="Richardson P."/>
        </authorList>
    </citation>
    <scope>NUCLEOTIDE SEQUENCE [LARGE SCALE GENOMIC DNA]</scope>
    <source>
        <strain evidence="4 5">HaA2</strain>
    </source>
</reference>
<dbReference type="STRING" id="316058.RPB_1826"/>
<dbReference type="EMBL" id="CP000250">
    <property type="protein sequence ID" value="ABD06534.1"/>
    <property type="molecule type" value="Genomic_DNA"/>
</dbReference>
<dbReference type="InterPro" id="IPR050109">
    <property type="entry name" value="HTH-type_TetR-like_transc_reg"/>
</dbReference>
<accession>Q2IZ26</accession>
<evidence type="ECO:0000256" key="1">
    <source>
        <dbReference type="ARBA" id="ARBA00023125"/>
    </source>
</evidence>
<dbReference type="AlphaFoldDB" id="Q2IZ26"/>
<evidence type="ECO:0000259" key="3">
    <source>
        <dbReference type="PROSITE" id="PS50977"/>
    </source>
</evidence>
<dbReference type="InterPro" id="IPR001647">
    <property type="entry name" value="HTH_TetR"/>
</dbReference>
<dbReference type="GO" id="GO:0003700">
    <property type="term" value="F:DNA-binding transcription factor activity"/>
    <property type="evidence" value="ECO:0007669"/>
    <property type="project" value="TreeGrafter"/>
</dbReference>
<dbReference type="PROSITE" id="PS50977">
    <property type="entry name" value="HTH_TETR_2"/>
    <property type="match status" value="1"/>
</dbReference>
<dbReference type="InterPro" id="IPR009057">
    <property type="entry name" value="Homeodomain-like_sf"/>
</dbReference>
<dbReference type="Proteomes" id="UP000008809">
    <property type="component" value="Chromosome"/>
</dbReference>
<feature type="domain" description="HTH tetR-type" evidence="3">
    <location>
        <begin position="40"/>
        <end position="100"/>
    </location>
</feature>
<name>Q2IZ26_RHOP2</name>
<dbReference type="eggNOG" id="COG1309">
    <property type="taxonomic scope" value="Bacteria"/>
</dbReference>
<gene>
    <name evidence="4" type="ordered locus">RPB_1826</name>
</gene>
<dbReference type="GO" id="GO:0000976">
    <property type="term" value="F:transcription cis-regulatory region binding"/>
    <property type="evidence" value="ECO:0007669"/>
    <property type="project" value="TreeGrafter"/>
</dbReference>
<dbReference type="KEGG" id="rpb:RPB_1826"/>
<dbReference type="PANTHER" id="PTHR30055">
    <property type="entry name" value="HTH-TYPE TRANSCRIPTIONAL REGULATOR RUTR"/>
    <property type="match status" value="1"/>
</dbReference>
<dbReference type="PANTHER" id="PTHR30055:SF226">
    <property type="entry name" value="HTH-TYPE TRANSCRIPTIONAL REGULATOR PKSA"/>
    <property type="match status" value="1"/>
</dbReference>
<dbReference type="SUPFAM" id="SSF48498">
    <property type="entry name" value="Tetracyclin repressor-like, C-terminal domain"/>
    <property type="match status" value="1"/>
</dbReference>
<proteinExistence type="predicted"/>
<evidence type="ECO:0000256" key="2">
    <source>
        <dbReference type="PROSITE-ProRule" id="PRU00335"/>
    </source>
</evidence>
<feature type="DNA-binding region" description="H-T-H motif" evidence="2">
    <location>
        <begin position="63"/>
        <end position="82"/>
    </location>
</feature>
<evidence type="ECO:0000313" key="4">
    <source>
        <dbReference type="EMBL" id="ABD06534.1"/>
    </source>
</evidence>
<dbReference type="HOGENOM" id="CLU_069356_12_0_5"/>
<protein>
    <submittedName>
        <fullName evidence="4">Transcriptional regulator, TetR family</fullName>
    </submittedName>
</protein>
<sequence length="250" mass="26254">MSQDLDERPLSDPVRSRNARSRDECIMVYRRTNQVVKRLAARRSAILAAARETAVEGGMAAVQIAPVASRANVAAGTVYRYFPSKADLISELIADVSRDELAAIRRAADAAPGPSSALAAAVTTVAVHVLSHRKLAWGILAEPVDVDVSASRLASRRDIAGEMESRIDAAVRAGHLPAQDTALAATALLGAVHESLVGPLAPDNLDDPAKLRDAVQTVTLLALRAVGVMDARARGLVVQAVVPSRILVGA</sequence>
<dbReference type="InterPro" id="IPR036271">
    <property type="entry name" value="Tet_transcr_reg_TetR-rel_C_sf"/>
</dbReference>
<dbReference type="PRINTS" id="PR00455">
    <property type="entry name" value="HTHTETR"/>
</dbReference>
<dbReference type="Pfam" id="PF00440">
    <property type="entry name" value="TetR_N"/>
    <property type="match status" value="1"/>
</dbReference>